<comment type="caution">
    <text evidence="1">The sequence shown here is derived from an EMBL/GenBank/DDBJ whole genome shotgun (WGS) entry which is preliminary data.</text>
</comment>
<sequence length="119" mass="13132">MSDKPSTAEGYSPATTLACERALVTLLRGLGTLKPHLRLIGGLVPRYLTPARPPDIPEHERHVDVHRAGGAARCATRQAHYPVSYSVRPLQPPKSTYSVFLTSLSSAPRPPRTWIWPRT</sequence>
<protein>
    <submittedName>
        <fullName evidence="1">Uncharacterized protein</fullName>
    </submittedName>
</protein>
<organism evidence="1 2">
    <name type="scientific">Pseudaquabacterium terrae</name>
    <dbReference type="NCBI Taxonomy" id="2732868"/>
    <lineage>
        <taxon>Bacteria</taxon>
        <taxon>Pseudomonadati</taxon>
        <taxon>Pseudomonadota</taxon>
        <taxon>Betaproteobacteria</taxon>
        <taxon>Burkholderiales</taxon>
        <taxon>Sphaerotilaceae</taxon>
        <taxon>Pseudaquabacterium</taxon>
    </lineage>
</organism>
<evidence type="ECO:0000313" key="2">
    <source>
        <dbReference type="Proteomes" id="UP000737171"/>
    </source>
</evidence>
<dbReference type="Proteomes" id="UP000737171">
    <property type="component" value="Unassembled WGS sequence"/>
</dbReference>
<evidence type="ECO:0000313" key="1">
    <source>
        <dbReference type="EMBL" id="NRF72256.1"/>
    </source>
</evidence>
<reference evidence="1 2" key="1">
    <citation type="submission" date="2020-05" db="EMBL/GenBank/DDBJ databases">
        <title>Aquincola sp. isolate from soil.</title>
        <authorList>
            <person name="Han J."/>
            <person name="Kim D.-U."/>
        </authorList>
    </citation>
    <scope>NUCLEOTIDE SEQUENCE [LARGE SCALE GENOMIC DNA]</scope>
    <source>
        <strain evidence="1 2">S2</strain>
    </source>
</reference>
<accession>A0ABX2EUC4</accession>
<dbReference type="RefSeq" id="WP_173135150.1">
    <property type="nucleotide sequence ID" value="NZ_JABRWJ010000021.1"/>
</dbReference>
<name>A0ABX2EUC4_9BURK</name>
<dbReference type="EMBL" id="JABRWJ010000021">
    <property type="protein sequence ID" value="NRF72256.1"/>
    <property type="molecule type" value="Genomic_DNA"/>
</dbReference>
<gene>
    <name evidence="1" type="ORF">HLB44_35255</name>
</gene>
<proteinExistence type="predicted"/>
<keyword evidence="2" id="KW-1185">Reference proteome</keyword>